<keyword evidence="2" id="KW-1185">Reference proteome</keyword>
<sequence>MFTSQCYELKNAQESRVDEQAFTLVCWEEDNFADSLVQFDQRVGEEFEERHRLPAASVSCFLGQTRRHLICEPAKKKGSCILTLKGPALRLSNVKVGLIPGFAVSGTS</sequence>
<evidence type="ECO:0000313" key="1">
    <source>
        <dbReference type="EMBL" id="GBM18771.1"/>
    </source>
</evidence>
<evidence type="ECO:0000313" key="2">
    <source>
        <dbReference type="Proteomes" id="UP000499080"/>
    </source>
</evidence>
<protein>
    <submittedName>
        <fullName evidence="1">Uncharacterized protein</fullName>
    </submittedName>
</protein>
<name>A0A4Y2DPU1_ARAVE</name>
<gene>
    <name evidence="1" type="ORF">AVEN_30183_1</name>
</gene>
<dbReference type="EMBL" id="BGPR01000411">
    <property type="protein sequence ID" value="GBM18771.1"/>
    <property type="molecule type" value="Genomic_DNA"/>
</dbReference>
<organism evidence="1 2">
    <name type="scientific">Araneus ventricosus</name>
    <name type="common">Orbweaver spider</name>
    <name type="synonym">Epeira ventricosa</name>
    <dbReference type="NCBI Taxonomy" id="182803"/>
    <lineage>
        <taxon>Eukaryota</taxon>
        <taxon>Metazoa</taxon>
        <taxon>Ecdysozoa</taxon>
        <taxon>Arthropoda</taxon>
        <taxon>Chelicerata</taxon>
        <taxon>Arachnida</taxon>
        <taxon>Araneae</taxon>
        <taxon>Araneomorphae</taxon>
        <taxon>Entelegynae</taxon>
        <taxon>Araneoidea</taxon>
        <taxon>Araneidae</taxon>
        <taxon>Araneus</taxon>
    </lineage>
</organism>
<proteinExistence type="predicted"/>
<dbReference type="AlphaFoldDB" id="A0A4Y2DPU1"/>
<comment type="caution">
    <text evidence="1">The sequence shown here is derived from an EMBL/GenBank/DDBJ whole genome shotgun (WGS) entry which is preliminary data.</text>
</comment>
<dbReference type="Proteomes" id="UP000499080">
    <property type="component" value="Unassembled WGS sequence"/>
</dbReference>
<accession>A0A4Y2DPU1</accession>
<reference evidence="1 2" key="1">
    <citation type="journal article" date="2019" name="Sci. Rep.">
        <title>Orb-weaving spider Araneus ventricosus genome elucidates the spidroin gene catalogue.</title>
        <authorList>
            <person name="Kono N."/>
            <person name="Nakamura H."/>
            <person name="Ohtoshi R."/>
            <person name="Moran D.A.P."/>
            <person name="Shinohara A."/>
            <person name="Yoshida Y."/>
            <person name="Fujiwara M."/>
            <person name="Mori M."/>
            <person name="Tomita M."/>
            <person name="Arakawa K."/>
        </authorList>
    </citation>
    <scope>NUCLEOTIDE SEQUENCE [LARGE SCALE GENOMIC DNA]</scope>
</reference>